<dbReference type="InterPro" id="IPR038152">
    <property type="entry name" value="Carbam_trans_C_sf"/>
</dbReference>
<dbReference type="Proteomes" id="UP000178450">
    <property type="component" value="Unassembled WGS sequence"/>
</dbReference>
<gene>
    <name evidence="4" type="ORF">A2209_01025</name>
</gene>
<dbReference type="InterPro" id="IPR003696">
    <property type="entry name" value="Carbtransf_dom"/>
</dbReference>
<reference evidence="4 5" key="1">
    <citation type="journal article" date="2016" name="Nat. Commun.">
        <title>Thousands of microbial genomes shed light on interconnected biogeochemical processes in an aquifer system.</title>
        <authorList>
            <person name="Anantharaman K."/>
            <person name="Brown C.T."/>
            <person name="Hug L.A."/>
            <person name="Sharon I."/>
            <person name="Castelle C.J."/>
            <person name="Probst A.J."/>
            <person name="Thomas B.C."/>
            <person name="Singh A."/>
            <person name="Wilkins M.J."/>
            <person name="Karaoz U."/>
            <person name="Brodie E.L."/>
            <person name="Williams K.H."/>
            <person name="Hubbard S.S."/>
            <person name="Banfield J.F."/>
        </authorList>
    </citation>
    <scope>NUCLEOTIDE SEQUENCE [LARGE SCALE GENOMIC DNA]</scope>
</reference>
<dbReference type="EMBL" id="MGBG01000006">
    <property type="protein sequence ID" value="OGK66564.1"/>
    <property type="molecule type" value="Genomic_DNA"/>
</dbReference>
<name>A0A1F7KFC1_9BACT</name>
<dbReference type="Gene3D" id="3.30.420.40">
    <property type="match status" value="2"/>
</dbReference>
<comment type="caution">
    <text evidence="4">The sequence shown here is derived from an EMBL/GenBank/DDBJ whole genome shotgun (WGS) entry which is preliminary data.</text>
</comment>
<dbReference type="Gene3D" id="3.90.870.20">
    <property type="entry name" value="Carbamoyltransferase, C-terminal domain"/>
    <property type="match status" value="1"/>
</dbReference>
<sequence>MKILGISAYYHDSAAVLIENGKVITALEEERFSRIKHDNTWPKQAIIHCLRLNKLKIADLDYIAYYEKPLLKFERILDTFVKTYPRSLTPFVQTMPEYLTHKLKIEQTIRQLGYKGQIKFVPHHLSHASAAYFSSNFTRTAILTVDGVGEYQTTALWQAKDKQIELLAELNFPHSLGLFYSTLTAFLGFRVNNDEYKVMGLSAYGQPRYVNKLKKLINLKPDGSFALNLKYFAFEYSNLMWNQDLEKLLGRPRQPEDKILAKHRDLASSLQLITEQVYFQMLRHLHSLTKTDNLCLSGGVALNALANGKIYTQTPFKKVHILGPSGDSGSALGAALYTYYQQKPRAKRQPIANLYLGTPTNDSAIRQLLDKNQLKYKRFSSQKELIKTTAKLLADNKIVGWWQGKMEFGPRALGHRSLLANPKQKSMKDKVNIIKRREFYRPFAASVLQEHVQELFDVPEKNHSSPFMNFCFQVKPKARKLIASIVHADNSCRIQTVNRRDNGIYYDLIRQFYRLTGIPAILNTSFNLSHEPIVEQAEQAIEDFVNTKMDALVIEKWLIERN</sequence>
<evidence type="ECO:0000256" key="1">
    <source>
        <dbReference type="ARBA" id="ARBA00006129"/>
    </source>
</evidence>
<evidence type="ECO:0000313" key="4">
    <source>
        <dbReference type="EMBL" id="OGK66564.1"/>
    </source>
</evidence>
<evidence type="ECO:0000313" key="5">
    <source>
        <dbReference type="Proteomes" id="UP000178450"/>
    </source>
</evidence>
<dbReference type="Pfam" id="PF16861">
    <property type="entry name" value="Carbam_trans_C"/>
    <property type="match status" value="1"/>
</dbReference>
<evidence type="ECO:0008006" key="6">
    <source>
        <dbReference type="Google" id="ProtNLM"/>
    </source>
</evidence>
<comment type="similarity">
    <text evidence="1">Belongs to the NodU/CmcH family.</text>
</comment>
<dbReference type="Pfam" id="PF02543">
    <property type="entry name" value="Carbam_trans_N"/>
    <property type="match status" value="1"/>
</dbReference>
<feature type="domain" description="Carbamoyltransferase C-terminal" evidence="3">
    <location>
        <begin position="390"/>
        <end position="561"/>
    </location>
</feature>
<dbReference type="PANTHER" id="PTHR34847:SF1">
    <property type="entry name" value="NODULATION PROTEIN U"/>
    <property type="match status" value="1"/>
</dbReference>
<dbReference type="GO" id="GO:0003824">
    <property type="term" value="F:catalytic activity"/>
    <property type="evidence" value="ECO:0007669"/>
    <property type="project" value="InterPro"/>
</dbReference>
<protein>
    <recommendedName>
        <fullName evidence="6">Carbamoyltransferase</fullName>
    </recommendedName>
</protein>
<dbReference type="InterPro" id="IPR031730">
    <property type="entry name" value="Carbam_trans_C"/>
</dbReference>
<dbReference type="SUPFAM" id="SSF53067">
    <property type="entry name" value="Actin-like ATPase domain"/>
    <property type="match status" value="1"/>
</dbReference>
<dbReference type="PANTHER" id="PTHR34847">
    <property type="entry name" value="NODULATION PROTEIN U"/>
    <property type="match status" value="1"/>
</dbReference>
<proteinExistence type="inferred from homology"/>
<dbReference type="InterPro" id="IPR051338">
    <property type="entry name" value="NodU/CmcH_Carbamoyltrnsfr"/>
</dbReference>
<dbReference type="InterPro" id="IPR043129">
    <property type="entry name" value="ATPase_NBD"/>
</dbReference>
<evidence type="ECO:0000259" key="2">
    <source>
        <dbReference type="Pfam" id="PF02543"/>
    </source>
</evidence>
<organism evidence="4 5">
    <name type="scientific">Candidatus Roizmanbacteria bacterium RIFOXYA1_FULL_41_12</name>
    <dbReference type="NCBI Taxonomy" id="1802082"/>
    <lineage>
        <taxon>Bacteria</taxon>
        <taxon>Candidatus Roizmaniibacteriota</taxon>
    </lineage>
</organism>
<accession>A0A1F7KFC1</accession>
<dbReference type="AlphaFoldDB" id="A0A1F7KFC1"/>
<dbReference type="CDD" id="cd24098">
    <property type="entry name" value="ASKHA_NBD_TobZ_N"/>
    <property type="match status" value="1"/>
</dbReference>
<evidence type="ECO:0000259" key="3">
    <source>
        <dbReference type="Pfam" id="PF16861"/>
    </source>
</evidence>
<feature type="domain" description="Carbamoyltransferase" evidence="2">
    <location>
        <begin position="2"/>
        <end position="336"/>
    </location>
</feature>